<protein>
    <submittedName>
        <fullName evidence="1">Type IV toxin-antitoxin system YeeU family antitoxin</fullName>
    </submittedName>
</protein>
<sequence>MTMTMTTHTHEQQPTVPEQPTRIFAQWGLPHTVTPRFGARLIQEHHRLHFLSDRASLIGEWAEEAIDRLEASFPTIIKELEAKLLAGELDAQRQQRITVHHGGFTCDADTLGSHGYLYLTIYPATSMDANLLSPIRKT</sequence>
<dbReference type="EMBL" id="CP095353">
    <property type="protein sequence ID" value="XAG68829.1"/>
    <property type="molecule type" value="Genomic_DNA"/>
</dbReference>
<dbReference type="AlphaFoldDB" id="A0AAU6U4N8"/>
<proteinExistence type="predicted"/>
<dbReference type="Gene3D" id="3.30.450.20">
    <property type="entry name" value="PAS domain"/>
    <property type="match status" value="1"/>
</dbReference>
<dbReference type="InterPro" id="IPR038025">
    <property type="entry name" value="CbeA_sf"/>
</dbReference>
<name>A0AAU6U4N8_UNCXX</name>
<evidence type="ECO:0000313" key="1">
    <source>
        <dbReference type="EMBL" id="XAG68829.1"/>
    </source>
</evidence>
<organism evidence="1">
    <name type="scientific">bacterium 19CA06SA08-2</name>
    <dbReference type="NCBI Taxonomy" id="2920658"/>
    <lineage>
        <taxon>Bacteria</taxon>
    </lineage>
</organism>
<accession>A0AAU6U4N8</accession>
<gene>
    <name evidence="1" type="ORF">MRM75_19850</name>
</gene>
<reference evidence="1" key="1">
    <citation type="submission" date="2022-03" db="EMBL/GenBank/DDBJ databases">
        <title>Sea Food Isolates.</title>
        <authorList>
            <person name="Li c."/>
        </authorList>
    </citation>
    <scope>NUCLEOTIDE SEQUENCE</scope>
    <source>
        <strain evidence="1">19CA06SA08-2</strain>
    </source>
</reference>
<dbReference type="GO" id="GO:0051495">
    <property type="term" value="P:positive regulation of cytoskeleton organization"/>
    <property type="evidence" value="ECO:0007669"/>
    <property type="project" value="InterPro"/>
</dbReference>
<dbReference type="Pfam" id="PF06154">
    <property type="entry name" value="CbeA_antitoxin"/>
    <property type="match status" value="1"/>
</dbReference>
<dbReference type="SUPFAM" id="SSF143737">
    <property type="entry name" value="YeeU-like"/>
    <property type="match status" value="1"/>
</dbReference>
<dbReference type="InterPro" id="IPR009320">
    <property type="entry name" value="Antitoxin_CbeA"/>
</dbReference>